<evidence type="ECO:0000313" key="5">
    <source>
        <dbReference type="Proteomes" id="UP000652430"/>
    </source>
</evidence>
<gene>
    <name evidence="4" type="ORF">GCM10008023_00320</name>
</gene>
<evidence type="ECO:0000256" key="2">
    <source>
        <dbReference type="ARBA" id="ARBA00022801"/>
    </source>
</evidence>
<feature type="chain" id="PRO_5046377572" description="Glycoside hydrolase" evidence="3">
    <location>
        <begin position="22"/>
        <end position="1110"/>
    </location>
</feature>
<keyword evidence="1 3" id="KW-0732">Signal</keyword>
<dbReference type="PANTHER" id="PTHR43817">
    <property type="entry name" value="GLYCOSYL HYDROLASE"/>
    <property type="match status" value="1"/>
</dbReference>
<evidence type="ECO:0000256" key="1">
    <source>
        <dbReference type="ARBA" id="ARBA00022729"/>
    </source>
</evidence>
<dbReference type="Pfam" id="PF17132">
    <property type="entry name" value="Glyco_hydro_106"/>
    <property type="match status" value="1"/>
</dbReference>
<dbReference type="NCBIfam" id="NF045579">
    <property type="entry name" value="rhamnoside_JR"/>
    <property type="match status" value="1"/>
</dbReference>
<protein>
    <recommendedName>
        <fullName evidence="6">Glycoside hydrolase</fullName>
    </recommendedName>
</protein>
<name>A0ABQ3L6T7_9SPHN</name>
<evidence type="ECO:0000256" key="3">
    <source>
        <dbReference type="SAM" id="SignalP"/>
    </source>
</evidence>
<dbReference type="PANTHER" id="PTHR43817:SF1">
    <property type="entry name" value="HYDROLASE, FAMILY 43, PUTATIVE (AFU_ORTHOLOGUE AFUA_3G01660)-RELATED"/>
    <property type="match status" value="1"/>
</dbReference>
<dbReference type="SUPFAM" id="SSF49785">
    <property type="entry name" value="Galactose-binding domain-like"/>
    <property type="match status" value="1"/>
</dbReference>
<comment type="caution">
    <text evidence="4">The sequence shown here is derived from an EMBL/GenBank/DDBJ whole genome shotgun (WGS) entry which is preliminary data.</text>
</comment>
<dbReference type="Gene3D" id="2.60.120.260">
    <property type="entry name" value="Galactose-binding domain-like"/>
    <property type="match status" value="1"/>
</dbReference>
<keyword evidence="2" id="KW-0378">Hydrolase</keyword>
<organism evidence="4 5">
    <name type="scientific">Sphingomonas glacialis</name>
    <dbReference type="NCBI Taxonomy" id="658225"/>
    <lineage>
        <taxon>Bacteria</taxon>
        <taxon>Pseudomonadati</taxon>
        <taxon>Pseudomonadota</taxon>
        <taxon>Alphaproteobacteria</taxon>
        <taxon>Sphingomonadales</taxon>
        <taxon>Sphingomonadaceae</taxon>
        <taxon>Sphingomonas</taxon>
    </lineage>
</organism>
<dbReference type="Proteomes" id="UP000652430">
    <property type="component" value="Unassembled WGS sequence"/>
</dbReference>
<keyword evidence="5" id="KW-1185">Reference proteome</keyword>
<reference evidence="5" key="1">
    <citation type="journal article" date="2019" name="Int. J. Syst. Evol. Microbiol.">
        <title>The Global Catalogue of Microorganisms (GCM) 10K type strain sequencing project: providing services to taxonomists for standard genome sequencing and annotation.</title>
        <authorList>
            <consortium name="The Broad Institute Genomics Platform"/>
            <consortium name="The Broad Institute Genome Sequencing Center for Infectious Disease"/>
            <person name="Wu L."/>
            <person name="Ma J."/>
        </authorList>
    </citation>
    <scope>NUCLEOTIDE SEQUENCE [LARGE SCALE GENOMIC DNA]</scope>
    <source>
        <strain evidence="5">CGMCC 1.8957</strain>
    </source>
</reference>
<dbReference type="RefSeq" id="WP_229839159.1">
    <property type="nucleotide sequence ID" value="NZ_BNAQ01000001.1"/>
</dbReference>
<evidence type="ECO:0000313" key="4">
    <source>
        <dbReference type="EMBL" id="GHH06878.1"/>
    </source>
</evidence>
<dbReference type="EMBL" id="BNAQ01000001">
    <property type="protein sequence ID" value="GHH06878.1"/>
    <property type="molecule type" value="Genomic_DNA"/>
</dbReference>
<feature type="signal peptide" evidence="3">
    <location>
        <begin position="1"/>
        <end position="21"/>
    </location>
</feature>
<evidence type="ECO:0008006" key="6">
    <source>
        <dbReference type="Google" id="ProtNLM"/>
    </source>
</evidence>
<proteinExistence type="predicted"/>
<dbReference type="InterPro" id="IPR008979">
    <property type="entry name" value="Galactose-bd-like_sf"/>
</dbReference>
<accession>A0ABQ3L6T7</accession>
<sequence>MMRARALLLLAALLSTTAANAQPVAAADPLVDGFRDPPASARPRVWWHWLNGNITEDGITKDLEWMHRIGIGGVQTFDATLGTPQIVERRLPYMTRPWKHAFAHAVATADRLGLEFAIAASPGWSETGGPWVAPRDAMKKLVWSETDIVGGTRFRGVLGPPPVTTGPFQDIAFKNDEPGGAPVASPKPSFYTDVAVLAYPIAEGAAPRVTANDAIGTPLDAAALSDASLVSAVDVARGTAAAPGLAILRFAAPRTIRAATVFISDAKSTFSAPVLRPIIEAEVDGRWRKLADVPLGGVPTTVSFAPVRTRAVRLVLVPTAMSGPRPMSIGAPGAEIIDIFPKAPQGPTVRLGMFRVSDAARVHRAETKAGFDIALDYYALDAPASPEVDPARVIDLTTRLHPDGTLDWSPPPGRWRIVRLGSTLLGKTNHPATPEATGLEVDKYDAAAVRRYLEAYLDLYRDAAGKDAIGKSLGALLTDSIEVGASNWTPDMVSAFKRLRGYDPTPWLPTLTGAVIGSATRTDAFLYDYRQTLADLLADAHYGTLAAVAHEHGLKVYGEALEDKRPVLGDDMAMRAHTDIPMAAMWTYGAEGPRATLIGDDRGAASVAHIYGQNLVAAESLTAAFWPWAFAPADLRPMIDLEFANGINRPVIHTSVHQPLDRAPGLSLAMIGQYFTRHETWAELARPWIDYIARTSFLLQQGRNVADLAYFYGEEAPITALNAVTPLADVPPVWGWDYINAPALTDAVTVEHGLIVAKGGARYKALYLGGTSHRMTLPTLRRIAALAEAGATVIGKAPDSSPSLADDAAAFATLVARLWAGGQETRVGAGRVIAVDSVAQGLARAKIAPDFQHSGPADAELAFVHRRTADADIYWIDNRGNRVAQTDATFSVSGRVPELWHAETGQSESISWRRFGGSTVTPLTLKAHESVFVVFRKHTALSSETVVPTVETLLATLNAPWSVTFEPGRGAPAKTTMTVLQPLDKGADPGIRYFSGIATYSSGFDLPQASAAKSVVLDLGSVGDVAEVRINGLSLGTLWRPPYRVDIGSAVRAGRNTIEVRVANLWVNRLIGDAQPNAEKVTFTTLPTYRADAPLRTSGLIGPVVLSTRH</sequence>